<evidence type="ECO:0000256" key="2">
    <source>
        <dbReference type="ARBA" id="ARBA00023002"/>
    </source>
</evidence>
<sequence length="288" mass="31731">MAGKIVLVSGCSSGIGLSAAILLASDQHKRFKVYATMRNLEKKKELEERGKYVLGDTLFIKAMDVCSDDSVNAVVQEVISAHQRIDVVINNAGIGYFGPLEVQSMDSARNIFETNFFGVLRLTRAVLPYMKSNKEGHIICVSSMGGINGVPFNGIYCASKFAVEGLCESLAPLLKTFNVRCSVIEPGPVSTSFFANTKMISESDALLDEVDDETKHLLDNCVKKMRGSFSTMVQTPDEIAQVILEALDAERPHFRYQTNKNYVSAAANKLVDITGDKSMEMMHQRFFS</sequence>
<keyword evidence="2" id="KW-0560">Oxidoreductase</keyword>
<dbReference type="Pfam" id="PF00106">
    <property type="entry name" value="adh_short"/>
    <property type="match status" value="1"/>
</dbReference>
<dbReference type="GO" id="GO:0005829">
    <property type="term" value="C:cytosol"/>
    <property type="evidence" value="ECO:0007669"/>
    <property type="project" value="TreeGrafter"/>
</dbReference>
<dbReference type="PRINTS" id="PR00081">
    <property type="entry name" value="GDHRDH"/>
</dbReference>
<evidence type="ECO:0000256" key="3">
    <source>
        <dbReference type="RuleBase" id="RU000363"/>
    </source>
</evidence>
<dbReference type="STRING" id="50429.A0A2B4SB61"/>
<reference evidence="5" key="1">
    <citation type="journal article" date="2017" name="bioRxiv">
        <title>Comparative analysis of the genomes of Stylophora pistillata and Acropora digitifera provides evidence for extensive differences between species of corals.</title>
        <authorList>
            <person name="Voolstra C.R."/>
            <person name="Li Y."/>
            <person name="Liew Y.J."/>
            <person name="Baumgarten S."/>
            <person name="Zoccola D."/>
            <person name="Flot J.-F."/>
            <person name="Tambutte S."/>
            <person name="Allemand D."/>
            <person name="Aranda M."/>
        </authorList>
    </citation>
    <scope>NUCLEOTIDE SEQUENCE [LARGE SCALE GENOMIC DNA]</scope>
</reference>
<dbReference type="EMBL" id="LSMT01000128">
    <property type="protein sequence ID" value="PFX26339.1"/>
    <property type="molecule type" value="Genomic_DNA"/>
</dbReference>
<dbReference type="PROSITE" id="PS00061">
    <property type="entry name" value="ADH_SHORT"/>
    <property type="match status" value="1"/>
</dbReference>
<dbReference type="Proteomes" id="UP000225706">
    <property type="component" value="Unassembled WGS sequence"/>
</dbReference>
<dbReference type="GO" id="GO:0016491">
    <property type="term" value="F:oxidoreductase activity"/>
    <property type="evidence" value="ECO:0007669"/>
    <property type="project" value="UniProtKB-KW"/>
</dbReference>
<proteinExistence type="inferred from homology"/>
<organism evidence="4 5">
    <name type="scientific">Stylophora pistillata</name>
    <name type="common">Smooth cauliflower coral</name>
    <dbReference type="NCBI Taxonomy" id="50429"/>
    <lineage>
        <taxon>Eukaryota</taxon>
        <taxon>Metazoa</taxon>
        <taxon>Cnidaria</taxon>
        <taxon>Anthozoa</taxon>
        <taxon>Hexacorallia</taxon>
        <taxon>Scleractinia</taxon>
        <taxon>Astrocoeniina</taxon>
        <taxon>Pocilloporidae</taxon>
        <taxon>Stylophora</taxon>
    </lineage>
</organism>
<evidence type="ECO:0000256" key="1">
    <source>
        <dbReference type="ARBA" id="ARBA00006484"/>
    </source>
</evidence>
<gene>
    <name evidence="4" type="primary">RDH8</name>
    <name evidence="4" type="ORF">AWC38_SpisGene8983</name>
</gene>
<name>A0A2B4SB61_STYPI</name>
<evidence type="ECO:0000313" key="4">
    <source>
        <dbReference type="EMBL" id="PFX26339.1"/>
    </source>
</evidence>
<dbReference type="InterPro" id="IPR020904">
    <property type="entry name" value="Sc_DH/Rdtase_CS"/>
</dbReference>
<dbReference type="PANTHER" id="PTHR43391">
    <property type="entry name" value="RETINOL DEHYDROGENASE-RELATED"/>
    <property type="match status" value="1"/>
</dbReference>
<dbReference type="AlphaFoldDB" id="A0A2B4SB61"/>
<dbReference type="PRINTS" id="PR00080">
    <property type="entry name" value="SDRFAMILY"/>
</dbReference>
<dbReference type="OrthoDB" id="47007at2759"/>
<dbReference type="PANTHER" id="PTHR43391:SF86">
    <property type="entry name" value="SHORT-CHAIN DEHYDROGENASE_REDUCTASE FAMILY PROTEIN"/>
    <property type="match status" value="1"/>
</dbReference>
<keyword evidence="5" id="KW-1185">Reference proteome</keyword>
<comment type="caution">
    <text evidence="4">The sequence shown here is derived from an EMBL/GenBank/DDBJ whole genome shotgun (WGS) entry which is preliminary data.</text>
</comment>
<comment type="similarity">
    <text evidence="1 3">Belongs to the short-chain dehydrogenases/reductases (SDR) family.</text>
</comment>
<protein>
    <submittedName>
        <fullName evidence="4">Retinol dehydrogenase 8</fullName>
    </submittedName>
</protein>
<dbReference type="InterPro" id="IPR002347">
    <property type="entry name" value="SDR_fam"/>
</dbReference>
<accession>A0A2B4SB61</accession>
<dbReference type="SUPFAM" id="SSF51735">
    <property type="entry name" value="NAD(P)-binding Rossmann-fold domains"/>
    <property type="match status" value="1"/>
</dbReference>
<dbReference type="Gene3D" id="3.40.50.720">
    <property type="entry name" value="NAD(P)-binding Rossmann-like Domain"/>
    <property type="match status" value="1"/>
</dbReference>
<dbReference type="InterPro" id="IPR036291">
    <property type="entry name" value="NAD(P)-bd_dom_sf"/>
</dbReference>
<evidence type="ECO:0000313" key="5">
    <source>
        <dbReference type="Proteomes" id="UP000225706"/>
    </source>
</evidence>